<dbReference type="EMBL" id="CAACXN010000015">
    <property type="protein sequence ID" value="VEW13551.1"/>
    <property type="molecule type" value="Genomic_DNA"/>
</dbReference>
<name>A0A449D7H4_9MICO</name>
<reference evidence="1 2" key="1">
    <citation type="submission" date="2019-02" db="EMBL/GenBank/DDBJ databases">
        <authorList>
            <consortium name="Pathogen Informatics"/>
        </authorList>
    </citation>
    <scope>NUCLEOTIDE SEQUENCE [LARGE SCALE GENOMIC DNA]</scope>
    <source>
        <strain evidence="1 2">3012STDY7078520</strain>
    </source>
</reference>
<dbReference type="RefSeq" id="WP_190246896.1">
    <property type="nucleotide sequence ID" value="NZ_CAACXN010000015.1"/>
</dbReference>
<evidence type="ECO:0000313" key="2">
    <source>
        <dbReference type="Proteomes" id="UP000386281"/>
    </source>
</evidence>
<organism evidence="1 2">
    <name type="scientific">Brevibacterium casei</name>
    <dbReference type="NCBI Taxonomy" id="33889"/>
    <lineage>
        <taxon>Bacteria</taxon>
        <taxon>Bacillati</taxon>
        <taxon>Actinomycetota</taxon>
        <taxon>Actinomycetes</taxon>
        <taxon>Micrococcales</taxon>
        <taxon>Brevibacteriaceae</taxon>
        <taxon>Brevibacterium</taxon>
    </lineage>
</organism>
<sequence length="479" mass="53029">MDEAVARERLEVGLAALLQQAPEWLELEKYHRGEHDLPFSPRGIGTEYADLREISKAPWLRLVTKTPVQRLRVDGIRSSRSANADEARWANVWKANGLDSRQRIVYTDAVVHGRGVFGVWPNVKDRTKPIVRPESPRGIFISPKEDDPFESDWAIKAFGAPGLKWFEANPATTAIIYDESRFVRFQRIGDEWVVTKSAVNPLRRVPFVEFSPSVDAEGRHESMIKPLIPAQKAIDVVRFDLLLAAQFAAYRQRIVTGYDPVIRDPETGEPMWQTDSQGNVRLDSQGQPIPLVSSPGRPGVDRLMVFPGADTNVFDLPESNLSNYVTVVNNLVQHLAAVSQVPPQYLLGGLANLSGEALAAAESTLAALVADMQLSFGASFEQVMNLAGIAAGDDEMPSEVIWGDGQARSFSQTVDGIQKLISIGFPVEAGLEMLPGATLEKVRRWMTMMDNEQKRVVEIAKEQSMVTTEDEPDDDPDGD</sequence>
<dbReference type="Proteomes" id="UP000386281">
    <property type="component" value="Unassembled WGS sequence"/>
</dbReference>
<gene>
    <name evidence="1" type="ORF">NCTC12391_01796</name>
</gene>
<evidence type="ECO:0000313" key="1">
    <source>
        <dbReference type="EMBL" id="VEW13551.1"/>
    </source>
</evidence>
<accession>A0A449D7H4</accession>
<proteinExistence type="predicted"/>
<dbReference type="AlphaFoldDB" id="A0A449D7H4"/>
<dbReference type="InterPro" id="IPR021145">
    <property type="entry name" value="Portal_protein_SPP1_Gp6-like"/>
</dbReference>
<dbReference type="Pfam" id="PF05133">
    <property type="entry name" value="SPP1_portal"/>
    <property type="match status" value="1"/>
</dbReference>
<protein>
    <submittedName>
        <fullName evidence="1">Phage portal protein, SPP1 Gp6-like</fullName>
    </submittedName>
</protein>